<dbReference type="InterPro" id="IPR013762">
    <property type="entry name" value="Integrase-like_cat_sf"/>
</dbReference>
<dbReference type="EMBL" id="KN605226">
    <property type="protein sequence ID" value="KHJ79392.1"/>
    <property type="molecule type" value="Genomic_DNA"/>
</dbReference>
<feature type="domain" description="Tyr recombinase" evidence="2">
    <location>
        <begin position="78"/>
        <end position="245"/>
    </location>
</feature>
<reference evidence="3 4" key="1">
    <citation type="submission" date="2014-03" db="EMBL/GenBank/DDBJ databases">
        <title>Draft genome of the hookworm Oesophagostomum dentatum.</title>
        <authorList>
            <person name="Mitreva M."/>
        </authorList>
    </citation>
    <scope>NUCLEOTIDE SEQUENCE [LARGE SCALE GENOMIC DNA]</scope>
    <source>
        <strain evidence="3 4">OD-Hann</strain>
    </source>
</reference>
<protein>
    <submittedName>
        <fullName evidence="3">Site-specific recombinase, phage integrase family</fullName>
    </submittedName>
</protein>
<dbReference type="Gene3D" id="1.10.443.10">
    <property type="entry name" value="Intergrase catalytic core"/>
    <property type="match status" value="1"/>
</dbReference>
<dbReference type="SUPFAM" id="SSF56349">
    <property type="entry name" value="DNA breaking-rejoining enzymes"/>
    <property type="match status" value="1"/>
</dbReference>
<dbReference type="PANTHER" id="PTHR34605">
    <property type="entry name" value="PHAGE_INTEGRASE DOMAIN-CONTAINING PROTEIN"/>
    <property type="match status" value="1"/>
</dbReference>
<dbReference type="Proteomes" id="UP000053660">
    <property type="component" value="Unassembled WGS sequence"/>
</dbReference>
<accession>A0A0B1S784</accession>
<dbReference type="GO" id="GO:0006310">
    <property type="term" value="P:DNA recombination"/>
    <property type="evidence" value="ECO:0007669"/>
    <property type="project" value="UniProtKB-KW"/>
</dbReference>
<keyword evidence="4" id="KW-1185">Reference proteome</keyword>
<dbReference type="PROSITE" id="PS51898">
    <property type="entry name" value="TYR_RECOMBINASE"/>
    <property type="match status" value="1"/>
</dbReference>
<sequence length="247" mass="27728">METFRNWQNKNPAERGGDDLTSAAIFLAWRSRTAGVGTMATFVSALSFHRLGRKPDEALKWAILDEMVKGKRRSEALSQQQFATLEEIKTLLSETTRTGWPLWRTDRIRVLLVLLYFGLMRISEAISITRDNMVEERTVWSFRIASSKTDQEGTGATIYIQKSDWFDAALRRCCSRSDNGSLFAGANAVGIRPLTPHCFRRGGATHAIESGIETAAVQRRGRWRNPRSMIPYVNTSMATQGGPALLI</sequence>
<dbReference type="InterPro" id="IPR052925">
    <property type="entry name" value="Phage_Integrase-like_Recomb"/>
</dbReference>
<dbReference type="GO" id="GO:0003677">
    <property type="term" value="F:DNA binding"/>
    <property type="evidence" value="ECO:0007669"/>
    <property type="project" value="InterPro"/>
</dbReference>
<dbReference type="PANTHER" id="PTHR34605:SF4">
    <property type="entry name" value="DNA ADENINE METHYLTRANSFERASE"/>
    <property type="match status" value="1"/>
</dbReference>
<gene>
    <name evidence="3" type="ORF">OESDEN_20962</name>
</gene>
<name>A0A0B1S784_OESDE</name>
<dbReference type="OrthoDB" id="5809861at2759"/>
<proteinExistence type="predicted"/>
<dbReference type="InterPro" id="IPR011010">
    <property type="entry name" value="DNA_brk_join_enz"/>
</dbReference>
<evidence type="ECO:0000256" key="1">
    <source>
        <dbReference type="ARBA" id="ARBA00023172"/>
    </source>
</evidence>
<organism evidence="3 4">
    <name type="scientific">Oesophagostomum dentatum</name>
    <name type="common">Nodular worm</name>
    <dbReference type="NCBI Taxonomy" id="61180"/>
    <lineage>
        <taxon>Eukaryota</taxon>
        <taxon>Metazoa</taxon>
        <taxon>Ecdysozoa</taxon>
        <taxon>Nematoda</taxon>
        <taxon>Chromadorea</taxon>
        <taxon>Rhabditida</taxon>
        <taxon>Rhabditina</taxon>
        <taxon>Rhabditomorpha</taxon>
        <taxon>Strongyloidea</taxon>
        <taxon>Strongylidae</taxon>
        <taxon>Oesophagostomum</taxon>
    </lineage>
</organism>
<keyword evidence="1" id="KW-0233">DNA recombination</keyword>
<dbReference type="AlphaFoldDB" id="A0A0B1S784"/>
<evidence type="ECO:0000259" key="2">
    <source>
        <dbReference type="PROSITE" id="PS51898"/>
    </source>
</evidence>
<evidence type="ECO:0000313" key="4">
    <source>
        <dbReference type="Proteomes" id="UP000053660"/>
    </source>
</evidence>
<dbReference type="GO" id="GO:0015074">
    <property type="term" value="P:DNA integration"/>
    <property type="evidence" value="ECO:0007669"/>
    <property type="project" value="InterPro"/>
</dbReference>
<dbReference type="InterPro" id="IPR002104">
    <property type="entry name" value="Integrase_catalytic"/>
</dbReference>
<evidence type="ECO:0000313" key="3">
    <source>
        <dbReference type="EMBL" id="KHJ79392.1"/>
    </source>
</evidence>